<gene>
    <name evidence="2" type="ORF">CALCODRAFT_482630</name>
</gene>
<dbReference type="GO" id="GO:0044572">
    <property type="term" value="P:[4Fe-4S] cluster assembly"/>
    <property type="evidence" value="ECO:0007669"/>
    <property type="project" value="TreeGrafter"/>
</dbReference>
<dbReference type="FunCoup" id="A0A165GHX5">
    <property type="interactions" value="35"/>
</dbReference>
<evidence type="ECO:0000313" key="2">
    <source>
        <dbReference type="EMBL" id="KZT58093.1"/>
    </source>
</evidence>
<dbReference type="STRING" id="1353952.A0A165GHX5"/>
<dbReference type="Gene3D" id="3.30.300.90">
    <property type="entry name" value="BolA-like"/>
    <property type="match status" value="1"/>
</dbReference>
<protein>
    <submittedName>
        <fullName evidence="2">Bola-like protein</fullName>
    </submittedName>
</protein>
<dbReference type="SUPFAM" id="SSF82657">
    <property type="entry name" value="BolA-like"/>
    <property type="match status" value="1"/>
</dbReference>
<dbReference type="GO" id="GO:0005759">
    <property type="term" value="C:mitochondrial matrix"/>
    <property type="evidence" value="ECO:0007669"/>
    <property type="project" value="TreeGrafter"/>
</dbReference>
<name>A0A165GHX5_9BASI</name>
<dbReference type="EMBL" id="KV423955">
    <property type="protein sequence ID" value="KZT58093.1"/>
    <property type="molecule type" value="Genomic_DNA"/>
</dbReference>
<dbReference type="AlphaFoldDB" id="A0A165GHX5"/>
<dbReference type="Pfam" id="PF01722">
    <property type="entry name" value="BolA"/>
    <property type="match status" value="1"/>
</dbReference>
<dbReference type="Proteomes" id="UP000076842">
    <property type="component" value="Unassembled WGS sequence"/>
</dbReference>
<dbReference type="PANTHER" id="PTHR46230:SF7">
    <property type="entry name" value="BOLA-LIKE PROTEIN 1"/>
    <property type="match status" value="1"/>
</dbReference>
<keyword evidence="3" id="KW-1185">Reference proteome</keyword>
<accession>A0A165GHX5</accession>
<proteinExistence type="inferred from homology"/>
<dbReference type="InterPro" id="IPR036065">
    <property type="entry name" value="BolA-like_sf"/>
</dbReference>
<dbReference type="PANTHER" id="PTHR46230">
    <property type="match status" value="1"/>
</dbReference>
<dbReference type="InParanoid" id="A0A165GHX5"/>
<sequence length="117" mass="12672">MATQAQKVSGGPVEQSIRSKLTALLAPTALDIQNDSWKHRHHAPMREIGGGDGETHFAVQVVSTEFEGKPTMARHRMIYAALAEEMQEGLHALSLTTRTPKEMEKLAAQAEAEAPAA</sequence>
<evidence type="ECO:0000313" key="3">
    <source>
        <dbReference type="Proteomes" id="UP000076842"/>
    </source>
</evidence>
<dbReference type="InterPro" id="IPR002634">
    <property type="entry name" value="BolA"/>
</dbReference>
<comment type="similarity">
    <text evidence="1">Belongs to the BolA/IbaG family.</text>
</comment>
<evidence type="ECO:0000256" key="1">
    <source>
        <dbReference type="RuleBase" id="RU003860"/>
    </source>
</evidence>
<dbReference type="OrthoDB" id="411584at2759"/>
<dbReference type="PIRSF" id="PIRSF003113">
    <property type="entry name" value="BolA"/>
    <property type="match status" value="1"/>
</dbReference>
<organism evidence="2 3">
    <name type="scientific">Calocera cornea HHB12733</name>
    <dbReference type="NCBI Taxonomy" id="1353952"/>
    <lineage>
        <taxon>Eukaryota</taxon>
        <taxon>Fungi</taxon>
        <taxon>Dikarya</taxon>
        <taxon>Basidiomycota</taxon>
        <taxon>Agaricomycotina</taxon>
        <taxon>Dacrymycetes</taxon>
        <taxon>Dacrymycetales</taxon>
        <taxon>Dacrymycetaceae</taxon>
        <taxon>Calocera</taxon>
    </lineage>
</organism>
<reference evidence="2 3" key="1">
    <citation type="journal article" date="2016" name="Mol. Biol. Evol.">
        <title>Comparative Genomics of Early-Diverging Mushroom-Forming Fungi Provides Insights into the Origins of Lignocellulose Decay Capabilities.</title>
        <authorList>
            <person name="Nagy L.G."/>
            <person name="Riley R."/>
            <person name="Tritt A."/>
            <person name="Adam C."/>
            <person name="Daum C."/>
            <person name="Floudas D."/>
            <person name="Sun H."/>
            <person name="Yadav J.S."/>
            <person name="Pangilinan J."/>
            <person name="Larsson K.H."/>
            <person name="Matsuura K."/>
            <person name="Barry K."/>
            <person name="Labutti K."/>
            <person name="Kuo R."/>
            <person name="Ohm R.A."/>
            <person name="Bhattacharya S.S."/>
            <person name="Shirouzu T."/>
            <person name="Yoshinaga Y."/>
            <person name="Martin F.M."/>
            <person name="Grigoriev I.V."/>
            <person name="Hibbett D.S."/>
        </authorList>
    </citation>
    <scope>NUCLEOTIDE SEQUENCE [LARGE SCALE GENOMIC DNA]</scope>
    <source>
        <strain evidence="2 3">HHB12733</strain>
    </source>
</reference>